<keyword evidence="6" id="KW-1185">Reference proteome</keyword>
<dbReference type="FunFam" id="2.60.40.1120:FF:000003">
    <property type="entry name" value="Outer membrane protein Omp121"/>
    <property type="match status" value="1"/>
</dbReference>
<dbReference type="Proteomes" id="UP000244090">
    <property type="component" value="Unassembled WGS sequence"/>
</dbReference>
<evidence type="ECO:0000313" key="5">
    <source>
        <dbReference type="EMBL" id="PTX60935.1"/>
    </source>
</evidence>
<dbReference type="InterPro" id="IPR008930">
    <property type="entry name" value="Terpenoid_cyclase/PrenylTrfase"/>
</dbReference>
<dbReference type="InterPro" id="IPR001599">
    <property type="entry name" value="Macroglobln_a2"/>
</dbReference>
<dbReference type="SUPFAM" id="SSF56935">
    <property type="entry name" value="Porins"/>
    <property type="match status" value="1"/>
</dbReference>
<feature type="domain" description="Alpha-2-macroglobulin" evidence="4">
    <location>
        <begin position="1436"/>
        <end position="1526"/>
    </location>
</feature>
<dbReference type="NCBIfam" id="TIGR04057">
    <property type="entry name" value="SusC_RagA_signa"/>
    <property type="match status" value="1"/>
</dbReference>
<keyword evidence="2" id="KW-0998">Cell outer membrane</keyword>
<dbReference type="SMART" id="SM01360">
    <property type="entry name" value="A2M"/>
    <property type="match status" value="1"/>
</dbReference>
<reference evidence="5 6" key="1">
    <citation type="submission" date="2018-04" db="EMBL/GenBank/DDBJ databases">
        <title>Genomic Encyclopedia of Archaeal and Bacterial Type Strains, Phase II (KMG-II): from individual species to whole genera.</title>
        <authorList>
            <person name="Goeker M."/>
        </authorList>
    </citation>
    <scope>NUCLEOTIDE SEQUENCE [LARGE SCALE GENOMIC DNA]</scope>
    <source>
        <strain evidence="5 6">DSM 25731</strain>
    </source>
</reference>
<evidence type="ECO:0000256" key="1">
    <source>
        <dbReference type="ARBA" id="ARBA00010556"/>
    </source>
</evidence>
<dbReference type="InterPro" id="IPR002890">
    <property type="entry name" value="MG2"/>
</dbReference>
<dbReference type="InterPro" id="IPR041246">
    <property type="entry name" value="Bact_MG10"/>
</dbReference>
<proteinExistence type="inferred from homology"/>
<keyword evidence="2" id="KW-0812">Transmembrane</keyword>
<dbReference type="EMBL" id="QBKT01000005">
    <property type="protein sequence ID" value="PTX60935.1"/>
    <property type="molecule type" value="Genomic_DNA"/>
</dbReference>
<evidence type="ECO:0000256" key="3">
    <source>
        <dbReference type="SAM" id="SignalP"/>
    </source>
</evidence>
<dbReference type="InterPro" id="IPR039426">
    <property type="entry name" value="TonB-dep_rcpt-like"/>
</dbReference>
<dbReference type="InterPro" id="IPR012910">
    <property type="entry name" value="Plug_dom"/>
</dbReference>
<dbReference type="SUPFAM" id="SSF49464">
    <property type="entry name" value="Carboxypeptidase regulatory domain-like"/>
    <property type="match status" value="1"/>
</dbReference>
<comment type="caution">
    <text evidence="5">The sequence shown here is derived from an EMBL/GenBank/DDBJ whole genome shotgun (WGS) entry which is preliminary data.</text>
</comment>
<dbReference type="OrthoDB" id="9767116at2"/>
<keyword evidence="2" id="KW-0472">Membrane</keyword>
<evidence type="ECO:0000259" key="4">
    <source>
        <dbReference type="SMART" id="SM01360"/>
    </source>
</evidence>
<dbReference type="Gene3D" id="2.60.40.1120">
    <property type="entry name" value="Carboxypeptidase-like, regulatory domain"/>
    <property type="match status" value="1"/>
</dbReference>
<dbReference type="Pfam" id="PF17973">
    <property type="entry name" value="bMG10"/>
    <property type="match status" value="1"/>
</dbReference>
<dbReference type="InterPro" id="IPR051802">
    <property type="entry name" value="YfhM-like"/>
</dbReference>
<dbReference type="PROSITE" id="PS52016">
    <property type="entry name" value="TONB_DEPENDENT_REC_3"/>
    <property type="match status" value="1"/>
</dbReference>
<comment type="similarity">
    <text evidence="1">Belongs to the protease inhibitor I39 (alpha-2-macroglobulin) family. Bacterial alpha-2-macroglobulin subfamily.</text>
</comment>
<dbReference type="PANTHER" id="PTHR40094">
    <property type="entry name" value="ALPHA-2-MACROGLOBULIN HOMOLOG"/>
    <property type="match status" value="1"/>
</dbReference>
<gene>
    <name evidence="5" type="ORF">C8N46_10591</name>
</gene>
<sequence>MRKIYSICFVMFLCVQCSLAQYNFDKNWQKVEDLELEGKFASAQKLVERIYQEAEKSQETSQIVKSFLYRAKFSLLLTEDSEVQVLQSLRETMNAQAFPANVILENMYARLLMQYLYRHQYQIRNRSSVDFETIPSDIELWDIKTFVTQIHKHYQHSIAREEALLKLPVEDYMLLLEGKETMKMYRSSLFEILAHNALDFYKTDIPYTYKSNEKYQASEKDFAPTATFLQQQFPEQKDEVFAMNNTLRLFQKLEKAALRNKNAHVDIVLQRFKFFYNRIYTTREQSAYYITALQQLAKTYQGNPLEALINYELANHYLYISEYSQYKFEHIENDTRIKALSLVKKMSANYPNAEGGIKCALLQKKIEEKSIKFTTEAFSISDKPTLAQVKARNVDTLFLKAYRIPHGFLKRIYYRKRDSVIAHFIKHKKAILQQTYVINIPKDYHEHTTEISIPSLATGSYLVVLSDVDKNQKATNVISYNSLQKTNLAEVITEFNDKNVHTIVHRDTGKPIHKAKIKISNLTNTVNQTEYTNIYGQATINKRARKKRIEKYIIYKGDTLYTASTSLEKKYEKDEELYWEAKPFIFTDRAIYRPGQTVQFKVVVLQQKNGVSAVVPNVFCEVEVYSEDGELKFMRLKTNEFGSFSGSFKIPKNSVTGDFTINVDQDYEYEGEHPFWDAIDEFHEQRFTFKVEEYKRPRFEVVVDPVTSNVAFNDSINVTGTAKALLGSAVSNAKVSYKISRVINAYGRYNEKSQIVKEAETRTDEKGNFSIPFVALIDETVDADKVYAYQYTVSLEITDSNGETQTAEKTVSVSRKGFDLYVDFPRKTNKKVPLSLKITTKDINDVNVAANGHFKIYKLKNPTRTLKKRPWEIPEYHSMSKETFITQFPHIQYDKSENNSEKETQVAQETFNTGNKTTFTLDVSKWKSGTYAVETAVYDEKLKDSVTETQHFFLVDANDQYLANNQLFDYEIRNSNYKNDGYIVVKLATALRDEPLNVHVQAFHKGEPFFFGIESIEKGSKIIKIPLEKRFTHEVTVRMSFVKFNTFYEDEFSISLYEGKNYLNIETTTFRNKLRPGQPETWQFKILDLENNPSNAEVLASMYDESLDQFVTHDWNTNLPDFRKQYYETPQLRAQGFKNKYSDEFYNLKAQYYIPKLYKHLQLNWFGLSFRNTKNANDQYLRTIKWQKHNKNTTNYSGNIIGHVLDESGLPLPGANVMLKGTDVGTTTDFDGLYSINASSNQVLVFSYVGFNPEEVKVGNQKNISVRLSGSSELEEVTVVAYGISKQKASLGYAVATVDGTSVQYVPVGSLDEMLQGMAAGINIETGSGQPGQSSTIVIRGWSSLKGETTPLFVIDGVPVDQNVFRNLSSQNITTLSVLKDAQATALYGSRGAGGVVLITTKYGTRKEMVDGVEVIVGITEEDVDNIETRKNLQETAFFYPHLRTDAEGNVAIEFDAPEALSRWKFQLFAHQKDGIYGNILKNAVTQKELMVVPNMPRFLREKDTIVISTKVVNLQNKVTKGIASLRLFDAQTQTSIDAKVHLSEKNKAFTVDAKGNATLSWKLYIPEGIEAIQYKVLATAENFSDGEESVLPVLKNSLLLTEAKPFLVKAGEQKTITFEKLKNNTSSTLQNHQLTLEYTSNPTWSAIQSLPYLMEYPYECAEQTFARLYANAIAAHILQSSPKIKEVFEAWKANGQLVSDLEKNPEFKSLLLAETPWVRDAASETARKQQLTTLFDEKATEEMQKEMWLKLNDLQNESGGFVWFAGGKENHYITLHILQTFAHLVKLNMITETSEKLFFEDIIEDAFSYVDTHFLIAYAKLRDKPNATAYAKQIPYLYTRSMNADFMKIPANAQEAMEVYLDHLQDEWLLLPINQKAMLALTLARMNRKKEANKIMTALEEAAVTSEENGMYWKELSNQGYASARNVEAHALLIEAFAEITKNDTIVQELQLWLLQQKQRNQWATTKATTKAIYALLLNPKQFVSIKDNTKFTIGTEKISTKKLDETKKEAGTGYFKTAWRKDEITKDKATINVKNNGKTTGFGAVYWQYFETLDKVTESEASKLQVSKSLYVKETRNGEETLLPIEKKTLKIGDKITVRLTIRNEKEVEFIHLKDMRAAGLEPVTTLSEYKWQDGIGYYESTRDASTNFFFDRIPKGVFILEYEVRVNNTGNFSNGITTIESMYAPELRSHTKGIRLTFE</sequence>
<dbReference type="InterPro" id="IPR047565">
    <property type="entry name" value="Alpha-macroglob_thiol-ester_cl"/>
</dbReference>
<dbReference type="RefSeq" id="WP_108115061.1">
    <property type="nucleotide sequence ID" value="NZ_QBKT01000005.1"/>
</dbReference>
<dbReference type="GO" id="GO:0004866">
    <property type="term" value="F:endopeptidase inhibitor activity"/>
    <property type="evidence" value="ECO:0007669"/>
    <property type="project" value="InterPro"/>
</dbReference>
<dbReference type="InterPro" id="IPR037066">
    <property type="entry name" value="Plug_dom_sf"/>
</dbReference>
<dbReference type="InterPro" id="IPR023997">
    <property type="entry name" value="TonB-dep_OMP_SusC/RagA_CS"/>
</dbReference>
<protein>
    <submittedName>
        <fullName evidence="5">TonB-dependent SusC/RagA subfamily outer membrane receptor</fullName>
    </submittedName>
</protein>
<keyword evidence="3" id="KW-0732">Signal</keyword>
<feature type="signal peptide" evidence="3">
    <location>
        <begin position="1"/>
        <end position="20"/>
    </location>
</feature>
<accession>A0A2T6BXY9</accession>
<organism evidence="5 6">
    <name type="scientific">Kordia periserrulae</name>
    <dbReference type="NCBI Taxonomy" id="701523"/>
    <lineage>
        <taxon>Bacteria</taxon>
        <taxon>Pseudomonadati</taxon>
        <taxon>Bacteroidota</taxon>
        <taxon>Flavobacteriia</taxon>
        <taxon>Flavobacteriales</taxon>
        <taxon>Flavobacteriaceae</taxon>
        <taxon>Kordia</taxon>
    </lineage>
</organism>
<dbReference type="PANTHER" id="PTHR40094:SF1">
    <property type="entry name" value="UBIQUITIN DOMAIN-CONTAINING PROTEIN"/>
    <property type="match status" value="1"/>
</dbReference>
<feature type="chain" id="PRO_5015691930" evidence="3">
    <location>
        <begin position="21"/>
        <end position="2202"/>
    </location>
</feature>
<dbReference type="Pfam" id="PF07715">
    <property type="entry name" value="Plug"/>
    <property type="match status" value="1"/>
</dbReference>
<dbReference type="SMART" id="SM01419">
    <property type="entry name" value="Thiol-ester_cl"/>
    <property type="match status" value="1"/>
</dbReference>
<keyword evidence="2" id="KW-0813">Transport</keyword>
<dbReference type="Gene3D" id="2.60.40.1930">
    <property type="match status" value="1"/>
</dbReference>
<dbReference type="Pfam" id="PF00207">
    <property type="entry name" value="A2M"/>
    <property type="match status" value="1"/>
</dbReference>
<dbReference type="SUPFAM" id="SSF48239">
    <property type="entry name" value="Terpenoid cyclases/Protein prenyltransferases"/>
    <property type="match status" value="1"/>
</dbReference>
<keyword evidence="2" id="KW-1134">Transmembrane beta strand</keyword>
<dbReference type="Gene3D" id="1.50.10.20">
    <property type="match status" value="1"/>
</dbReference>
<comment type="similarity">
    <text evidence="2">Belongs to the TonB-dependent receptor family.</text>
</comment>
<evidence type="ECO:0000313" key="6">
    <source>
        <dbReference type="Proteomes" id="UP000244090"/>
    </source>
</evidence>
<dbReference type="Gene3D" id="2.170.130.10">
    <property type="entry name" value="TonB-dependent receptor, plug domain"/>
    <property type="match status" value="1"/>
</dbReference>
<keyword evidence="5" id="KW-0675">Receptor</keyword>
<name>A0A2T6BXY9_9FLAO</name>
<evidence type="ECO:0000256" key="2">
    <source>
        <dbReference type="PROSITE-ProRule" id="PRU01360"/>
    </source>
</evidence>
<dbReference type="InterPro" id="IPR008969">
    <property type="entry name" value="CarboxyPept-like_regulatory"/>
</dbReference>
<dbReference type="GO" id="GO:0009279">
    <property type="term" value="C:cell outer membrane"/>
    <property type="evidence" value="ECO:0007669"/>
    <property type="project" value="UniProtKB-SubCell"/>
</dbReference>
<dbReference type="Pfam" id="PF13715">
    <property type="entry name" value="CarbopepD_reg_2"/>
    <property type="match status" value="1"/>
</dbReference>
<dbReference type="Pfam" id="PF01835">
    <property type="entry name" value="MG2"/>
    <property type="match status" value="1"/>
</dbReference>
<comment type="subcellular location">
    <subcellularLocation>
        <location evidence="2">Cell outer membrane</location>
        <topology evidence="2">Multi-pass membrane protein</topology>
    </subcellularLocation>
</comment>